<organism evidence="1 2">
    <name type="scientific">Lyngbya confervoides BDU141951</name>
    <dbReference type="NCBI Taxonomy" id="1574623"/>
    <lineage>
        <taxon>Bacteria</taxon>
        <taxon>Bacillati</taxon>
        <taxon>Cyanobacteriota</taxon>
        <taxon>Cyanophyceae</taxon>
        <taxon>Oscillatoriophycideae</taxon>
        <taxon>Oscillatoriales</taxon>
        <taxon>Microcoleaceae</taxon>
        <taxon>Lyngbya</taxon>
    </lineage>
</organism>
<reference evidence="1 2" key="1">
    <citation type="journal article" date="2015" name="Genome Announc.">
        <title>Draft Genome Sequence of Filamentous Marine Cyanobacterium Lyngbya confervoides Strain BDU141951.</title>
        <authorList>
            <person name="Chandrababunaidu M.M."/>
            <person name="Sen D."/>
            <person name="Tripathy S."/>
        </authorList>
    </citation>
    <scope>NUCLEOTIDE SEQUENCE [LARGE SCALE GENOMIC DNA]</scope>
    <source>
        <strain evidence="1 2">BDU141951</strain>
    </source>
</reference>
<dbReference type="Gene3D" id="3.60.21.10">
    <property type="match status" value="1"/>
</dbReference>
<dbReference type="SUPFAM" id="SSF56300">
    <property type="entry name" value="Metallo-dependent phosphatases"/>
    <property type="match status" value="1"/>
</dbReference>
<dbReference type="RefSeq" id="WP_250833403.1">
    <property type="nucleotide sequence ID" value="NZ_JTHE03000104.1"/>
</dbReference>
<accession>A0ABD4T8I7</accession>
<evidence type="ECO:0000313" key="2">
    <source>
        <dbReference type="Proteomes" id="UP000031561"/>
    </source>
</evidence>
<evidence type="ECO:0008006" key="3">
    <source>
        <dbReference type="Google" id="ProtNLM"/>
    </source>
</evidence>
<dbReference type="InterPro" id="IPR029052">
    <property type="entry name" value="Metallo-depent_PP-like"/>
</dbReference>
<keyword evidence="2" id="KW-1185">Reference proteome</keyword>
<dbReference type="EMBL" id="JTHE03000104">
    <property type="protein sequence ID" value="MCM1984808.1"/>
    <property type="molecule type" value="Genomic_DNA"/>
</dbReference>
<name>A0ABD4T8I7_9CYAN</name>
<protein>
    <recommendedName>
        <fullName evidence="3">Calcineurin-like phosphoesterase domain-containing protein</fullName>
    </recommendedName>
</protein>
<sequence>MIAGCACGPGMVGGAFQHQGLAQPTATPFQFVAVGDMPYSPQESALLSGEIKEAITAAQVPFLVHYGDFKPGNQSCTDPLLQQSRDQIYGLHAQVWFTPGDNDWTDCDRQGLAEPKSELDRLDYLRQIFFSPTVGLSSKGEIQIDQPENARWWHQNVLFVTLHVVGTSNGRTQILKDDPEQAMAAVDLRDQRNQHWLQDSFAEATSQQAAAVVVVMQADITQPAAEADCSSTPRVCDAYEPYRHQLVQAAAQFRNPDQRLKPVLLLHGDTFPYCWDKTFGADIAPNLWRLNAWGDFQQPADVTLIQVQPQDSEQPFVAKTLSHQIQPALTCSARF</sequence>
<dbReference type="Proteomes" id="UP000031561">
    <property type="component" value="Unassembled WGS sequence"/>
</dbReference>
<comment type="caution">
    <text evidence="1">The sequence shown here is derived from an EMBL/GenBank/DDBJ whole genome shotgun (WGS) entry which is preliminary data.</text>
</comment>
<proteinExistence type="predicted"/>
<dbReference type="AlphaFoldDB" id="A0ABD4T8I7"/>
<evidence type="ECO:0000313" key="1">
    <source>
        <dbReference type="EMBL" id="MCM1984808.1"/>
    </source>
</evidence>
<gene>
    <name evidence="1" type="ORF">QQ91_0018460</name>
</gene>